<dbReference type="GO" id="GO:0004659">
    <property type="term" value="F:prenyltransferase activity"/>
    <property type="evidence" value="ECO:0007669"/>
    <property type="project" value="InterPro"/>
</dbReference>
<keyword evidence="6 8" id="KW-1133">Transmembrane helix</keyword>
<dbReference type="AlphaFoldDB" id="A0AAJ1RBN9"/>
<sequence length="325" mass="36837">MTEAKYNKITWPLFLELISLPQKTTVLMPFLFGVVYAQYAFGRIDWLNTLIYFVGQFCIALFVSGFNHVQDFKKAKDLNYLKTTNVISRERLNPKQVMIFMLCLLATACLMGLILVLRTNLILLFIGGAAIAVAIFYTYGPFPLSRLPLGEILSGPVEGFGTIFIASFVNMPHLPITLDFHSGWILLLSINLPLLIQLMFVGMPFAIFDSSVMYADNICDLKQDIKNERFTLPFYLGQKKAVQLYPLWPASAFVFIIISVIFSYLPFWSLLSLLLLPYVIKNIKIFMKEQNKHTTFQTAINNLLFVGAAQILILLLCVLIPVSGF</sequence>
<evidence type="ECO:0000256" key="1">
    <source>
        <dbReference type="ARBA" id="ARBA00004141"/>
    </source>
</evidence>
<feature type="transmembrane region" description="Helical" evidence="8">
    <location>
        <begin position="20"/>
        <end position="39"/>
    </location>
</feature>
<proteinExistence type="predicted"/>
<dbReference type="Pfam" id="PF01040">
    <property type="entry name" value="UbiA"/>
    <property type="match status" value="1"/>
</dbReference>
<evidence type="ECO:0000256" key="7">
    <source>
        <dbReference type="ARBA" id="ARBA00023136"/>
    </source>
</evidence>
<feature type="transmembrane region" description="Helical" evidence="8">
    <location>
        <begin position="46"/>
        <end position="66"/>
    </location>
</feature>
<keyword evidence="11" id="KW-1185">Reference proteome</keyword>
<accession>A0AAJ1RBN9</accession>
<dbReference type="Gene3D" id="1.10.357.140">
    <property type="entry name" value="UbiA prenyltransferase"/>
    <property type="match status" value="1"/>
</dbReference>
<evidence type="ECO:0000313" key="9">
    <source>
        <dbReference type="EMBL" id="MDN6899817.1"/>
    </source>
</evidence>
<evidence type="ECO:0000256" key="6">
    <source>
        <dbReference type="ARBA" id="ARBA00022989"/>
    </source>
</evidence>
<feature type="transmembrane region" description="Helical" evidence="8">
    <location>
        <begin position="152"/>
        <end position="171"/>
    </location>
</feature>
<dbReference type="EMBL" id="CP029684">
    <property type="protein sequence ID" value="QAS70503.1"/>
    <property type="molecule type" value="Genomic_DNA"/>
</dbReference>
<protein>
    <submittedName>
        <fullName evidence="9 10">Prenyltransferase</fullName>
    </submittedName>
</protein>
<evidence type="ECO:0000313" key="10">
    <source>
        <dbReference type="EMBL" id="QAS70503.1"/>
    </source>
</evidence>
<reference evidence="9" key="2">
    <citation type="submission" date="2019-01" db="EMBL/GenBank/DDBJ databases">
        <title>Oenococcus sicerae UCMA17102.</title>
        <authorList>
            <person name="Cousin F.J."/>
            <person name="Le Guellec R."/>
            <person name="Cretenet M."/>
        </authorList>
    </citation>
    <scope>NUCLEOTIDE SEQUENCE</scope>
    <source>
        <strain evidence="9">UCMA17102</strain>
    </source>
</reference>
<dbReference type="InterPro" id="IPR026046">
    <property type="entry name" value="UBIAD1"/>
</dbReference>
<comment type="subcellular location">
    <subcellularLocation>
        <location evidence="1">Membrane</location>
        <topology evidence="1">Multi-pass membrane protein</topology>
    </subcellularLocation>
</comment>
<feature type="transmembrane region" description="Helical" evidence="8">
    <location>
        <begin position="300"/>
        <end position="322"/>
    </location>
</feature>
<dbReference type="GO" id="GO:0009234">
    <property type="term" value="P:menaquinone biosynthetic process"/>
    <property type="evidence" value="ECO:0007669"/>
    <property type="project" value="UniProtKB-KW"/>
</dbReference>
<dbReference type="InterPro" id="IPR000537">
    <property type="entry name" value="UbiA_prenyltransferase"/>
</dbReference>
<evidence type="ECO:0000256" key="3">
    <source>
        <dbReference type="ARBA" id="ARBA00022428"/>
    </source>
</evidence>
<feature type="transmembrane region" description="Helical" evidence="8">
    <location>
        <begin position="183"/>
        <end position="207"/>
    </location>
</feature>
<evidence type="ECO:0000313" key="12">
    <source>
        <dbReference type="Proteomes" id="UP001167919"/>
    </source>
</evidence>
<keyword evidence="5 8" id="KW-0812">Transmembrane</keyword>
<dbReference type="PANTHER" id="PTHR13929:SF0">
    <property type="entry name" value="UBIA PRENYLTRANSFERASE DOMAIN-CONTAINING PROTEIN 1"/>
    <property type="match status" value="1"/>
</dbReference>
<keyword evidence="4" id="KW-0808">Transferase</keyword>
<evidence type="ECO:0000256" key="5">
    <source>
        <dbReference type="ARBA" id="ARBA00022692"/>
    </source>
</evidence>
<reference evidence="10 11" key="1">
    <citation type="journal article" date="2019" name="Syst. Appl. Microbiol.">
        <title>Oenococcus sicerae sp. nov., isolated from French cider.</title>
        <authorList>
            <person name="Cousin F.J."/>
            <person name="Le Guellec R."/>
            <person name="Chagnot C."/>
            <person name="Goux D."/>
            <person name="Dalmasso M."/>
            <person name="Laplace J.M."/>
            <person name="Cretenet M."/>
        </authorList>
    </citation>
    <scope>NUCLEOTIDE SEQUENCE [LARGE SCALE GENOMIC DNA]</scope>
    <source>
        <strain evidence="10 11">UCMA 15228</strain>
    </source>
</reference>
<evidence type="ECO:0000256" key="4">
    <source>
        <dbReference type="ARBA" id="ARBA00022679"/>
    </source>
</evidence>
<evidence type="ECO:0000256" key="8">
    <source>
        <dbReference type="SAM" id="Phobius"/>
    </source>
</evidence>
<organism evidence="9 12">
    <name type="scientific">Oenococcus sicerae</name>
    <dbReference type="NCBI Taxonomy" id="2203724"/>
    <lineage>
        <taxon>Bacteria</taxon>
        <taxon>Bacillati</taxon>
        <taxon>Bacillota</taxon>
        <taxon>Bacilli</taxon>
        <taxon>Lactobacillales</taxon>
        <taxon>Lactobacillaceae</taxon>
        <taxon>Oenococcus</taxon>
    </lineage>
</organism>
<feature type="transmembrane region" description="Helical" evidence="8">
    <location>
        <begin position="97"/>
        <end position="116"/>
    </location>
</feature>
<dbReference type="EMBL" id="SDWY01000001">
    <property type="protein sequence ID" value="MDN6899817.1"/>
    <property type="molecule type" value="Genomic_DNA"/>
</dbReference>
<dbReference type="InterPro" id="IPR044878">
    <property type="entry name" value="UbiA_sf"/>
</dbReference>
<feature type="transmembrane region" description="Helical" evidence="8">
    <location>
        <begin position="121"/>
        <end position="140"/>
    </location>
</feature>
<dbReference type="GO" id="GO:0042371">
    <property type="term" value="P:vitamin K biosynthetic process"/>
    <property type="evidence" value="ECO:0007669"/>
    <property type="project" value="TreeGrafter"/>
</dbReference>
<dbReference type="Proteomes" id="UP000286907">
    <property type="component" value="Chromosome"/>
</dbReference>
<keyword evidence="7 8" id="KW-0472">Membrane</keyword>
<evidence type="ECO:0000313" key="11">
    <source>
        <dbReference type="Proteomes" id="UP000286907"/>
    </source>
</evidence>
<dbReference type="GO" id="GO:0016020">
    <property type="term" value="C:membrane"/>
    <property type="evidence" value="ECO:0007669"/>
    <property type="project" value="UniProtKB-SubCell"/>
</dbReference>
<reference evidence="10" key="3">
    <citation type="submission" date="2020-01" db="EMBL/GenBank/DDBJ databases">
        <authorList>
            <person name="Cousin F.J."/>
            <person name="Le Guellec R."/>
            <person name="Cretenet M."/>
        </authorList>
    </citation>
    <scope>NUCLEOTIDE SEQUENCE</scope>
    <source>
        <strain evidence="10">UCMA 15228</strain>
    </source>
</reference>
<name>A0AAJ1RBN9_9LACO</name>
<feature type="transmembrane region" description="Helical" evidence="8">
    <location>
        <begin position="252"/>
        <end position="279"/>
    </location>
</feature>
<gene>
    <name evidence="10" type="primary">ubiA</name>
    <name evidence="10" type="ORF">DLJ48_08200</name>
    <name evidence="9" type="ORF">EVC35_02200</name>
</gene>
<dbReference type="Proteomes" id="UP001167919">
    <property type="component" value="Unassembled WGS sequence"/>
</dbReference>
<keyword evidence="3" id="KW-0474">Menaquinone biosynthesis</keyword>
<evidence type="ECO:0000256" key="2">
    <source>
        <dbReference type="ARBA" id="ARBA00004863"/>
    </source>
</evidence>
<dbReference type="CDD" id="cd13962">
    <property type="entry name" value="PT_UbiA_UBIAD1"/>
    <property type="match status" value="1"/>
</dbReference>
<comment type="pathway">
    <text evidence="2">Quinol/quinone metabolism; menaquinone biosynthesis.</text>
</comment>
<dbReference type="RefSeq" id="WP_128686970.1">
    <property type="nucleotide sequence ID" value="NZ_CP029684.2"/>
</dbReference>
<dbReference type="PANTHER" id="PTHR13929">
    <property type="entry name" value="1,4-DIHYDROXY-2-NAPHTHOATE OCTAPRENYLTRANSFERASE"/>
    <property type="match status" value="1"/>
</dbReference>